<accession>V4TNS8</accession>
<keyword evidence="3" id="KW-0472">Membrane</keyword>
<organism evidence="5 6">
    <name type="scientific">Citrus clementina</name>
    <name type="common">Clementine</name>
    <name type="synonym">Citrus deliciosa x Citrus sinensis</name>
    <dbReference type="NCBI Taxonomy" id="85681"/>
    <lineage>
        <taxon>Eukaryota</taxon>
        <taxon>Viridiplantae</taxon>
        <taxon>Streptophyta</taxon>
        <taxon>Embryophyta</taxon>
        <taxon>Tracheophyta</taxon>
        <taxon>Spermatophyta</taxon>
        <taxon>Magnoliopsida</taxon>
        <taxon>eudicotyledons</taxon>
        <taxon>Gunneridae</taxon>
        <taxon>Pentapetalae</taxon>
        <taxon>rosids</taxon>
        <taxon>malvids</taxon>
        <taxon>Sapindales</taxon>
        <taxon>Rutaceae</taxon>
        <taxon>Aurantioideae</taxon>
        <taxon>Citrus</taxon>
    </lineage>
</organism>
<dbReference type="Proteomes" id="UP000030687">
    <property type="component" value="Unassembled WGS sequence"/>
</dbReference>
<dbReference type="AlphaFoldDB" id="V4TNS8"/>
<evidence type="ECO:0000313" key="6">
    <source>
        <dbReference type="Proteomes" id="UP000030687"/>
    </source>
</evidence>
<dbReference type="InterPro" id="IPR003593">
    <property type="entry name" value="AAA+_ATPase"/>
</dbReference>
<dbReference type="PANTHER" id="PTHR20953">
    <property type="entry name" value="KINASE-RELATED"/>
    <property type="match status" value="1"/>
</dbReference>
<protein>
    <recommendedName>
        <fullName evidence="4">AAA+ ATPase domain-containing protein</fullName>
    </recommendedName>
</protein>
<dbReference type="SMART" id="SM00382">
    <property type="entry name" value="AAA"/>
    <property type="match status" value="1"/>
</dbReference>
<dbReference type="SUPFAM" id="SSF52540">
    <property type="entry name" value="P-loop containing nucleoside triphosphate hydrolases"/>
    <property type="match status" value="1"/>
</dbReference>
<evidence type="ECO:0000256" key="1">
    <source>
        <dbReference type="ARBA" id="ARBA00022741"/>
    </source>
</evidence>
<name>V4TNS8_CITCL</name>
<keyword evidence="3" id="KW-0812">Transmembrane</keyword>
<proteinExistence type="predicted"/>
<dbReference type="Gramene" id="ESR55087">
    <property type="protein sequence ID" value="ESR55087"/>
    <property type="gene ID" value="CICLE_v10020352mg"/>
</dbReference>
<dbReference type="EMBL" id="KI536661">
    <property type="protein sequence ID" value="ESR55087.1"/>
    <property type="molecule type" value="Genomic_DNA"/>
</dbReference>
<feature type="transmembrane region" description="Helical" evidence="3">
    <location>
        <begin position="216"/>
        <end position="234"/>
    </location>
</feature>
<dbReference type="Pfam" id="PF19568">
    <property type="entry name" value="Spore_III_AA"/>
    <property type="match status" value="1"/>
</dbReference>
<evidence type="ECO:0000256" key="2">
    <source>
        <dbReference type="ARBA" id="ARBA00022840"/>
    </source>
</evidence>
<reference evidence="5 6" key="1">
    <citation type="submission" date="2013-10" db="EMBL/GenBank/DDBJ databases">
        <authorList>
            <consortium name="International Citrus Genome Consortium"/>
            <person name="Jenkins J."/>
            <person name="Schmutz J."/>
            <person name="Prochnik S."/>
            <person name="Rokhsar D."/>
            <person name="Gmitter F."/>
            <person name="Ollitrault P."/>
            <person name="Machado M."/>
            <person name="Talon M."/>
            <person name="Wincker P."/>
            <person name="Jaillon O."/>
            <person name="Morgante M."/>
        </authorList>
    </citation>
    <scope>NUCLEOTIDE SEQUENCE</scope>
    <source>
        <strain evidence="6">cv. Clemenules</strain>
    </source>
</reference>
<dbReference type="Gene3D" id="3.40.50.300">
    <property type="entry name" value="P-loop containing nucleotide triphosphate hydrolases"/>
    <property type="match status" value="1"/>
</dbReference>
<keyword evidence="6" id="KW-1185">Reference proteome</keyword>
<keyword evidence="1" id="KW-0547">Nucleotide-binding</keyword>
<keyword evidence="2" id="KW-0067">ATP-binding</keyword>
<gene>
    <name evidence="5" type="ORF">CICLE_v10020352mg</name>
</gene>
<keyword evidence="3" id="KW-1133">Transmembrane helix</keyword>
<sequence>MLRLRNVFLLIVKFFYALCSINKIIFDFFLSYFRPGVGKTTVMREIARVLSDEFQKRVVIVDTSNEIGGDGDIPHSAIGTARRMQVPEPSLQHKVMIEAVENHMPEVIIVDEIGTEAEAHACRSIAERGVMLIGTAHGEWLENIIKNPILSDLIGGVDTVTLGDEEARARRCQKSILERKAPPTFYFLIEMRERHYWVTHKTEKSVDTLLRGKTPLVEVLLFSSTCFFFFFFFGGRGKKKSSTRVISFHFL</sequence>
<evidence type="ECO:0000256" key="3">
    <source>
        <dbReference type="SAM" id="Phobius"/>
    </source>
</evidence>
<evidence type="ECO:0000313" key="5">
    <source>
        <dbReference type="EMBL" id="ESR55087.1"/>
    </source>
</evidence>
<dbReference type="InterPro" id="IPR027417">
    <property type="entry name" value="P-loop_NTPase"/>
</dbReference>
<evidence type="ECO:0000259" key="4">
    <source>
        <dbReference type="SMART" id="SM00382"/>
    </source>
</evidence>
<dbReference type="PANTHER" id="PTHR20953:SF13">
    <property type="entry name" value="EXPRESSED PROTEIN"/>
    <property type="match status" value="1"/>
</dbReference>
<dbReference type="InterPro" id="IPR045735">
    <property type="entry name" value="Spore_III_AA_AAA+_ATPase"/>
</dbReference>
<feature type="domain" description="AAA+ ATPase" evidence="4">
    <location>
        <begin position="28"/>
        <end position="181"/>
    </location>
</feature>
<dbReference type="GO" id="GO:0005524">
    <property type="term" value="F:ATP binding"/>
    <property type="evidence" value="ECO:0007669"/>
    <property type="project" value="UniProtKB-KW"/>
</dbReference>